<organism evidence="2">
    <name type="scientific">Planktothricoides sp. SpSt-374</name>
    <dbReference type="NCBI Taxonomy" id="2282167"/>
    <lineage>
        <taxon>Bacteria</taxon>
        <taxon>Bacillati</taxon>
        <taxon>Cyanobacteriota</taxon>
        <taxon>Cyanophyceae</taxon>
        <taxon>Oscillatoriophycideae</taxon>
        <taxon>Oscillatoriales</taxon>
        <taxon>Oscillatoriaceae</taxon>
        <taxon>Planktothricoides</taxon>
    </lineage>
</organism>
<gene>
    <name evidence="2" type="ORF">ENR15_16980</name>
</gene>
<protein>
    <submittedName>
        <fullName evidence="2">Type II toxin-antitoxin system HicA family toxin</fullName>
    </submittedName>
</protein>
<sequence>MQTVPLKAAQSDKPKLAGGLNGKQRRTLEVIYINPVRGNILWTDIENLFGALGATVSQGRGSRVRVALNGVKAVFHEPHPEKEICKGAVKSVRKFLEEAGFTPMSE</sequence>
<dbReference type="AlphaFoldDB" id="A0A7C3ZM14"/>
<dbReference type="Pfam" id="PF07927">
    <property type="entry name" value="HicA_toxin"/>
    <property type="match status" value="1"/>
</dbReference>
<name>A0A7C3ZM14_9CYAN</name>
<feature type="region of interest" description="Disordered" evidence="1">
    <location>
        <begin position="1"/>
        <end position="20"/>
    </location>
</feature>
<evidence type="ECO:0000256" key="1">
    <source>
        <dbReference type="SAM" id="MobiDB-lite"/>
    </source>
</evidence>
<evidence type="ECO:0000313" key="2">
    <source>
        <dbReference type="EMBL" id="HGG02282.1"/>
    </source>
</evidence>
<reference evidence="2" key="1">
    <citation type="journal article" date="2020" name="mSystems">
        <title>Genome- and Community-Level Interaction Insights into Carbon Utilization and Element Cycling Functions of Hydrothermarchaeota in Hydrothermal Sediment.</title>
        <authorList>
            <person name="Zhou Z."/>
            <person name="Liu Y."/>
            <person name="Xu W."/>
            <person name="Pan J."/>
            <person name="Luo Z.H."/>
            <person name="Li M."/>
        </authorList>
    </citation>
    <scope>NUCLEOTIDE SEQUENCE [LARGE SCALE GENOMIC DNA]</scope>
    <source>
        <strain evidence="2">SpSt-374</strain>
    </source>
</reference>
<dbReference type="GO" id="GO:0003729">
    <property type="term" value="F:mRNA binding"/>
    <property type="evidence" value="ECO:0007669"/>
    <property type="project" value="InterPro"/>
</dbReference>
<dbReference type="EMBL" id="DSPX01000172">
    <property type="protein sequence ID" value="HGG02282.1"/>
    <property type="molecule type" value="Genomic_DNA"/>
</dbReference>
<comment type="caution">
    <text evidence="2">The sequence shown here is derived from an EMBL/GenBank/DDBJ whole genome shotgun (WGS) entry which is preliminary data.</text>
</comment>
<proteinExistence type="predicted"/>
<dbReference type="InterPro" id="IPR012933">
    <property type="entry name" value="HicA_mRNA_interferase"/>
</dbReference>
<accession>A0A7C3ZM14</accession>